<name>A0AAC9NJL2_VIRHA</name>
<evidence type="ECO:0000313" key="3">
    <source>
        <dbReference type="Proteomes" id="UP000182945"/>
    </source>
</evidence>
<dbReference type="Gene3D" id="3.40.630.30">
    <property type="match status" value="1"/>
</dbReference>
<gene>
    <name evidence="2" type="ORF">BME96_04870</name>
</gene>
<dbReference type="RefSeq" id="WP_071648464.1">
    <property type="nucleotide sequence ID" value="NZ_CP017962.1"/>
</dbReference>
<dbReference type="PROSITE" id="PS51186">
    <property type="entry name" value="GNAT"/>
    <property type="match status" value="1"/>
</dbReference>
<evidence type="ECO:0000313" key="2">
    <source>
        <dbReference type="EMBL" id="APC47542.1"/>
    </source>
</evidence>
<feature type="domain" description="N-acetyltransferase" evidence="1">
    <location>
        <begin position="98"/>
        <end position="246"/>
    </location>
</feature>
<dbReference type="CDD" id="cd04301">
    <property type="entry name" value="NAT_SF"/>
    <property type="match status" value="1"/>
</dbReference>
<evidence type="ECO:0000259" key="1">
    <source>
        <dbReference type="PROSITE" id="PS51186"/>
    </source>
</evidence>
<proteinExistence type="predicted"/>
<sequence length="246" mass="28339">MTTALYHKIADKLKFVEGANFVTIEDTKNVSKDELVYFIQHLDLLPNIRNAANVNILVDGEFSEAVEDYLNKQGFQLYDEIVTVYKDLKDLPETDNLYSIKTLREMDRNFFIRVWTEVMKHSFNSPSSLSVEEQLHSAEIELGPTYTDSCIVAYENTKPLGVIMPHLEPGTKDEGRLFYFGLVPDERGKGKSVLLHQQALQLLRYQFNASYYIGSTSLKNVPMIQTFVHNGCKRIEKNKVYKRRKG</sequence>
<dbReference type="Proteomes" id="UP000182945">
    <property type="component" value="Chromosome"/>
</dbReference>
<dbReference type="InterPro" id="IPR016181">
    <property type="entry name" value="Acyl_CoA_acyltransferase"/>
</dbReference>
<dbReference type="KEGG" id="vhl:BME96_04870"/>
<reference evidence="2 3" key="1">
    <citation type="submission" date="2016-11" db="EMBL/GenBank/DDBJ databases">
        <title>Complete genome sequencing of Virgibacillus halodenitrificans PDB-F2.</title>
        <authorList>
            <person name="Sun Z."/>
            <person name="Zhou Y."/>
            <person name="Li H."/>
        </authorList>
    </citation>
    <scope>NUCLEOTIDE SEQUENCE [LARGE SCALE GENOMIC DNA]</scope>
    <source>
        <strain evidence="2 3">PDB-F2</strain>
    </source>
</reference>
<dbReference type="InterPro" id="IPR000182">
    <property type="entry name" value="GNAT_dom"/>
</dbReference>
<accession>A0AAC9NJL2</accession>
<dbReference type="GeneID" id="71513718"/>
<organism evidence="2 3">
    <name type="scientific">Virgibacillus halodenitrificans</name>
    <name type="common">Bacillus halodenitrificans</name>
    <dbReference type="NCBI Taxonomy" id="1482"/>
    <lineage>
        <taxon>Bacteria</taxon>
        <taxon>Bacillati</taxon>
        <taxon>Bacillota</taxon>
        <taxon>Bacilli</taxon>
        <taxon>Bacillales</taxon>
        <taxon>Bacillaceae</taxon>
        <taxon>Virgibacillus</taxon>
    </lineage>
</organism>
<dbReference type="AlphaFoldDB" id="A0AAC9NJL2"/>
<dbReference type="SUPFAM" id="SSF55729">
    <property type="entry name" value="Acyl-CoA N-acyltransferases (Nat)"/>
    <property type="match status" value="1"/>
</dbReference>
<protein>
    <recommendedName>
        <fullName evidence="1">N-acetyltransferase domain-containing protein</fullName>
    </recommendedName>
</protein>
<dbReference type="EMBL" id="CP017962">
    <property type="protein sequence ID" value="APC47542.1"/>
    <property type="molecule type" value="Genomic_DNA"/>
</dbReference>
<dbReference type="GO" id="GO:0016747">
    <property type="term" value="F:acyltransferase activity, transferring groups other than amino-acyl groups"/>
    <property type="evidence" value="ECO:0007669"/>
    <property type="project" value="InterPro"/>
</dbReference>